<dbReference type="Proteomes" id="UP001519887">
    <property type="component" value="Unassembled WGS sequence"/>
</dbReference>
<proteinExistence type="predicted"/>
<organism evidence="1 2">
    <name type="scientific">Paenibacillus sepulcri</name>
    <dbReference type="NCBI Taxonomy" id="359917"/>
    <lineage>
        <taxon>Bacteria</taxon>
        <taxon>Bacillati</taxon>
        <taxon>Bacillota</taxon>
        <taxon>Bacilli</taxon>
        <taxon>Bacillales</taxon>
        <taxon>Paenibacillaceae</taxon>
        <taxon>Paenibacillus</taxon>
    </lineage>
</organism>
<dbReference type="InterPro" id="IPR043519">
    <property type="entry name" value="NT_sf"/>
</dbReference>
<dbReference type="RefSeq" id="WP_210041481.1">
    <property type="nucleotide sequence ID" value="NZ_JBHLVU010000073.1"/>
</dbReference>
<reference evidence="1 2" key="1">
    <citation type="submission" date="2021-07" db="EMBL/GenBank/DDBJ databases">
        <title>Paenibacillus radiodurans sp. nov., isolated from the southeastern edge of Tengger Desert.</title>
        <authorList>
            <person name="Zhang G."/>
        </authorList>
    </citation>
    <scope>NUCLEOTIDE SEQUENCE [LARGE SCALE GENOMIC DNA]</scope>
    <source>
        <strain evidence="1 2">CCM 7311</strain>
    </source>
</reference>
<accession>A0ABS7C4V2</accession>
<name>A0ABS7C4V2_9BACL</name>
<evidence type="ECO:0008006" key="3">
    <source>
        <dbReference type="Google" id="ProtNLM"/>
    </source>
</evidence>
<comment type="caution">
    <text evidence="1">The sequence shown here is derived from an EMBL/GenBank/DDBJ whole genome shotgun (WGS) entry which is preliminary data.</text>
</comment>
<dbReference type="EMBL" id="JAHZIK010000428">
    <property type="protein sequence ID" value="MBW7455761.1"/>
    <property type="molecule type" value="Genomic_DNA"/>
</dbReference>
<evidence type="ECO:0000313" key="1">
    <source>
        <dbReference type="EMBL" id="MBW7455761.1"/>
    </source>
</evidence>
<evidence type="ECO:0000313" key="2">
    <source>
        <dbReference type="Proteomes" id="UP001519887"/>
    </source>
</evidence>
<gene>
    <name evidence="1" type="ORF">K0U00_17175</name>
</gene>
<keyword evidence="2" id="KW-1185">Reference proteome</keyword>
<sequence>MLNESNLLSVLSIIAEAGLSANATWLTGGSAGLLLRGIKLDNSPRDLDIYADESDALRLHEMLQSYATDQQQVSVSGIYRSVLSHYLIEGVPVELVGGFVITSREDRYAVQVTQVLAPRQLSLSVKGTAIGIVPLAHEMWFNLLRERLDRVALIAGAVRTEPAVHLEAFEAIEAANQLSGSSIGAIHDLIGISRNEGPL</sequence>
<protein>
    <recommendedName>
        <fullName evidence="3">Nucleotidyl transferase AbiEii/AbiGii toxin family protein</fullName>
    </recommendedName>
</protein>
<dbReference type="SUPFAM" id="SSF81301">
    <property type="entry name" value="Nucleotidyltransferase"/>
    <property type="match status" value="1"/>
</dbReference>
<dbReference type="Gene3D" id="3.30.460.40">
    <property type="match status" value="1"/>
</dbReference>